<feature type="region of interest" description="Disordered" evidence="1">
    <location>
        <begin position="234"/>
        <end position="266"/>
    </location>
</feature>
<dbReference type="AlphaFoldDB" id="A0A510NXI3"/>
<sequence length="306" mass="33064">MPQNIISRLFVRYSRKPKSNPKENCEAATAWEKAEHQGGLDIGATRHRKSSCKSSPHGRRGATIRKSNHVLRHIILFFYTDYSEHILFFDINHSEHIILFFYNLNIYVYIGCSTDIYFYFYIRDTNYQHFNTFTNRDVSNYSDFHWPDDGDNDYGYNYYGTKYYHGICYIFVKYFRIVSDSASSTILTTGTGLATTSPSTATTPISGSSSGLISGTASGSTTITSGASSATASGTASGSAAGTPGAGSGTTSGTKTTPPITSGVTKTAPAATSGLYTGAASPTSRSVSEGLLVTISAGIWLLVSLF</sequence>
<evidence type="ECO:0000256" key="1">
    <source>
        <dbReference type="SAM" id="MobiDB-lite"/>
    </source>
</evidence>
<protein>
    <submittedName>
        <fullName evidence="2">Uncharacterized protein</fullName>
    </submittedName>
</protein>
<feature type="compositionally biased region" description="Low complexity" evidence="1">
    <location>
        <begin position="234"/>
        <end position="243"/>
    </location>
</feature>
<reference evidence="3" key="1">
    <citation type="journal article" date="2015" name="Genome Announc.">
        <title>Draft genome sequence of Talaromyces cellulolyticus strain Y-94, a source of lignocellulosic biomass-degrading enzymes.</title>
        <authorList>
            <person name="Fujii T."/>
            <person name="Koike H."/>
            <person name="Sawayama S."/>
            <person name="Yano S."/>
            <person name="Inoue H."/>
        </authorList>
    </citation>
    <scope>NUCLEOTIDE SEQUENCE [LARGE SCALE GENOMIC DNA]</scope>
    <source>
        <strain evidence="3">Y-94</strain>
    </source>
</reference>
<proteinExistence type="predicted"/>
<dbReference type="EMBL" id="DF933814">
    <property type="protein sequence ID" value="GAM36774.1"/>
    <property type="molecule type" value="Genomic_DNA"/>
</dbReference>
<evidence type="ECO:0000313" key="2">
    <source>
        <dbReference type="EMBL" id="GAM36774.1"/>
    </source>
</evidence>
<accession>A0A510NXI3</accession>
<organism evidence="2 3">
    <name type="scientific">Talaromyces pinophilus</name>
    <name type="common">Penicillium pinophilum</name>
    <dbReference type="NCBI Taxonomy" id="128442"/>
    <lineage>
        <taxon>Eukaryota</taxon>
        <taxon>Fungi</taxon>
        <taxon>Dikarya</taxon>
        <taxon>Ascomycota</taxon>
        <taxon>Pezizomycotina</taxon>
        <taxon>Eurotiomycetes</taxon>
        <taxon>Eurotiomycetidae</taxon>
        <taxon>Eurotiales</taxon>
        <taxon>Trichocomaceae</taxon>
        <taxon>Talaromyces</taxon>
        <taxon>Talaromyces sect. Talaromyces</taxon>
    </lineage>
</organism>
<name>A0A510NXI3_TALPI</name>
<gene>
    <name evidence="2" type="ORF">TCE0_018r06131</name>
</gene>
<keyword evidence="3" id="KW-1185">Reference proteome</keyword>
<dbReference type="Proteomes" id="UP000053095">
    <property type="component" value="Unassembled WGS sequence"/>
</dbReference>
<feature type="compositionally biased region" description="Low complexity" evidence="1">
    <location>
        <begin position="251"/>
        <end position="263"/>
    </location>
</feature>
<feature type="region of interest" description="Disordered" evidence="1">
    <location>
        <begin position="194"/>
        <end position="213"/>
    </location>
</feature>
<evidence type="ECO:0000313" key="3">
    <source>
        <dbReference type="Proteomes" id="UP000053095"/>
    </source>
</evidence>